<evidence type="ECO:0008006" key="5">
    <source>
        <dbReference type="Google" id="ProtNLM"/>
    </source>
</evidence>
<sequence>MKTTTAILAGLLALGSASAFAEGGAERMRHYYDNFPVHHAQNEQQSDSKAAELKVPNDQTAQVTESYRN</sequence>
<dbReference type="EMBL" id="CM001561">
    <property type="protein sequence ID" value="EJZ58127.1"/>
    <property type="molecule type" value="Genomic_DNA"/>
</dbReference>
<organism evidence="3 4">
    <name type="scientific">Pseudomonas fluorescens R124</name>
    <dbReference type="NCBI Taxonomy" id="743713"/>
    <lineage>
        <taxon>Bacteria</taxon>
        <taxon>Pseudomonadati</taxon>
        <taxon>Pseudomonadota</taxon>
        <taxon>Gammaproteobacteria</taxon>
        <taxon>Pseudomonadales</taxon>
        <taxon>Pseudomonadaceae</taxon>
        <taxon>Pseudomonas</taxon>
    </lineage>
</organism>
<dbReference type="RefSeq" id="WP_003224613.1">
    <property type="nucleotide sequence ID" value="NZ_CM001561.1"/>
</dbReference>
<reference evidence="3 4" key="1">
    <citation type="submission" date="2012-08" db="EMBL/GenBank/DDBJ databases">
        <title>The genome of cave-isolated P. fluorescens strain R124 demonstrates phenotypic adaptation to the mineral environment.</title>
        <authorList>
            <person name="Barton M.D."/>
            <person name="Petronio M."/>
            <person name="Giarrizzo J.G."/>
            <person name="Bowling B.V."/>
            <person name="Barton H.A."/>
        </authorList>
    </citation>
    <scope>NUCLEOTIDE SEQUENCE [LARGE SCALE GENOMIC DNA]</scope>
    <source>
        <strain evidence="3 4">R124</strain>
    </source>
</reference>
<accession>A0A7U9GTA7</accession>
<feature type="region of interest" description="Disordered" evidence="1">
    <location>
        <begin position="41"/>
        <end position="69"/>
    </location>
</feature>
<proteinExistence type="predicted"/>
<evidence type="ECO:0000313" key="4">
    <source>
        <dbReference type="Proteomes" id="UP000006045"/>
    </source>
</evidence>
<evidence type="ECO:0000313" key="3">
    <source>
        <dbReference type="EMBL" id="EJZ58127.1"/>
    </source>
</evidence>
<evidence type="ECO:0000256" key="1">
    <source>
        <dbReference type="SAM" id="MobiDB-lite"/>
    </source>
</evidence>
<dbReference type="OrthoDB" id="7027963at2"/>
<dbReference type="AlphaFoldDB" id="A0A7U9GTA7"/>
<feature type="signal peptide" evidence="2">
    <location>
        <begin position="1"/>
        <end position="21"/>
    </location>
</feature>
<feature type="compositionally biased region" description="Polar residues" evidence="1">
    <location>
        <begin position="57"/>
        <end position="69"/>
    </location>
</feature>
<protein>
    <recommendedName>
        <fullName evidence="5">MarB</fullName>
    </recommendedName>
</protein>
<dbReference type="Proteomes" id="UP000006045">
    <property type="component" value="Chromosome"/>
</dbReference>
<name>A0A7U9GTA7_PSEFL</name>
<feature type="chain" id="PRO_5030868814" description="MarB" evidence="2">
    <location>
        <begin position="22"/>
        <end position="69"/>
    </location>
</feature>
<gene>
    <name evidence="3" type="ORF">I1A_002454</name>
</gene>
<evidence type="ECO:0000256" key="2">
    <source>
        <dbReference type="SAM" id="SignalP"/>
    </source>
</evidence>
<keyword evidence="2" id="KW-0732">Signal</keyword>